<keyword evidence="2" id="KW-1185">Reference proteome</keyword>
<sequence length="107" mass="11852">MRTSDSYAVEDKKAVTYCFEMGKPTDQDIAEGPTKNAQEDASHLEDGLSLAAAPREESVLNNEVGDSPLWKATSGNVHMFHAPPYTKENELTLKRLAKSVFELQHTD</sequence>
<reference evidence="1 2" key="1">
    <citation type="journal article" date="2024" name="Plant J.">
        <title>Genome sequences and population genomics reveal climatic adaptation and genomic divergence between two closely related sweetgum species.</title>
        <authorList>
            <person name="Xu W.Q."/>
            <person name="Ren C.Q."/>
            <person name="Zhang X.Y."/>
            <person name="Comes H.P."/>
            <person name="Liu X.H."/>
            <person name="Li Y.G."/>
            <person name="Kettle C.J."/>
            <person name="Jalonen R."/>
            <person name="Gaisberger H."/>
            <person name="Ma Y.Z."/>
            <person name="Qiu Y.X."/>
        </authorList>
    </citation>
    <scope>NUCLEOTIDE SEQUENCE [LARGE SCALE GENOMIC DNA]</scope>
    <source>
        <strain evidence="1">Hangzhou</strain>
    </source>
</reference>
<comment type="caution">
    <text evidence="1">The sequence shown here is derived from an EMBL/GenBank/DDBJ whole genome shotgun (WGS) entry which is preliminary data.</text>
</comment>
<gene>
    <name evidence="1" type="ORF">L1049_018498</name>
</gene>
<dbReference type="AlphaFoldDB" id="A0AAP0RAX1"/>
<proteinExistence type="predicted"/>
<dbReference type="EMBL" id="JBBPBK010000012">
    <property type="protein sequence ID" value="KAK9273688.1"/>
    <property type="molecule type" value="Genomic_DNA"/>
</dbReference>
<accession>A0AAP0RAX1</accession>
<protein>
    <submittedName>
        <fullName evidence="1">Uncharacterized protein</fullName>
    </submittedName>
</protein>
<evidence type="ECO:0000313" key="1">
    <source>
        <dbReference type="EMBL" id="KAK9273688.1"/>
    </source>
</evidence>
<name>A0AAP0RAX1_LIQFO</name>
<organism evidence="1 2">
    <name type="scientific">Liquidambar formosana</name>
    <name type="common">Formosan gum</name>
    <dbReference type="NCBI Taxonomy" id="63359"/>
    <lineage>
        <taxon>Eukaryota</taxon>
        <taxon>Viridiplantae</taxon>
        <taxon>Streptophyta</taxon>
        <taxon>Embryophyta</taxon>
        <taxon>Tracheophyta</taxon>
        <taxon>Spermatophyta</taxon>
        <taxon>Magnoliopsida</taxon>
        <taxon>eudicotyledons</taxon>
        <taxon>Gunneridae</taxon>
        <taxon>Pentapetalae</taxon>
        <taxon>Saxifragales</taxon>
        <taxon>Altingiaceae</taxon>
        <taxon>Liquidambar</taxon>
    </lineage>
</organism>
<dbReference type="Proteomes" id="UP001415857">
    <property type="component" value="Unassembled WGS sequence"/>
</dbReference>
<evidence type="ECO:0000313" key="2">
    <source>
        <dbReference type="Proteomes" id="UP001415857"/>
    </source>
</evidence>